<sequence>MHHAARGSEAHLPVQFTSSCKRLLINIGSIRPEQSKVFQPAGKCCALSVLRCRGPCRVATRQPELENGPLQTAIFYAKKRKIEKEEHGLNNRKSAEACNNNNGCVGEQSRRPGITRSGRTAARFGEGASRSVALRPIVSVDGGRSFTVMMGRFHVTDPGPLGLLSSVSTAAAARARWKKCVRHCLLREHTPATRPKSIFRNPVWHYNLYKIQKSESLQLQLAWSTPAQGFLDGSWLCRALLAPPFHTDSCSRLPPPLMATSTSVGVGKLLSRRPHNTVTLASTRCCYAQLNGEPLDVIAQTTMGNNNIAFEGLIFGCPHLSICRIQPVMMPLVQSCSLSQPPTIFSCLSLSITSIAVKVMFELNRSKKVEYLLTNKQPRSLHGLLSMDGQAFQQNEKVKYNEILFPCSIKLQMWSELAALQADIPFLNVECA</sequence>
<reference evidence="1" key="1">
    <citation type="journal article" date="2005" name="PLoS Biol.">
        <title>The genomes of Oryza sativa: a history of duplications.</title>
        <authorList>
            <person name="Yu J."/>
            <person name="Wang J."/>
            <person name="Lin W."/>
            <person name="Li S."/>
            <person name="Li H."/>
            <person name="Zhou J."/>
            <person name="Ni P."/>
            <person name="Dong W."/>
            <person name="Hu S."/>
            <person name="Zeng C."/>
            <person name="Zhang J."/>
            <person name="Zhang Y."/>
            <person name="Li R."/>
            <person name="Xu Z."/>
            <person name="Li S."/>
            <person name="Li X."/>
            <person name="Zheng H."/>
            <person name="Cong L."/>
            <person name="Lin L."/>
            <person name="Yin J."/>
            <person name="Geng J."/>
            <person name="Li G."/>
            <person name="Shi J."/>
            <person name="Liu J."/>
            <person name="Lv H."/>
            <person name="Li J."/>
            <person name="Wang J."/>
            <person name="Deng Y."/>
            <person name="Ran L."/>
            <person name="Shi X."/>
            <person name="Wang X."/>
            <person name="Wu Q."/>
            <person name="Li C."/>
            <person name="Ren X."/>
            <person name="Wang J."/>
            <person name="Wang X."/>
            <person name="Li D."/>
            <person name="Liu D."/>
            <person name="Zhang X."/>
            <person name="Ji Z."/>
            <person name="Zhao W."/>
            <person name="Sun Y."/>
            <person name="Zhang Z."/>
            <person name="Bao J."/>
            <person name="Han Y."/>
            <person name="Dong L."/>
            <person name="Ji J."/>
            <person name="Chen P."/>
            <person name="Wu S."/>
            <person name="Liu J."/>
            <person name="Xiao Y."/>
            <person name="Bu D."/>
            <person name="Tan J."/>
            <person name="Yang L."/>
            <person name="Ye C."/>
            <person name="Zhang J."/>
            <person name="Xu J."/>
            <person name="Zhou Y."/>
            <person name="Yu Y."/>
            <person name="Zhang B."/>
            <person name="Zhuang S."/>
            <person name="Wei H."/>
            <person name="Liu B."/>
            <person name="Lei M."/>
            <person name="Yu H."/>
            <person name="Li Y."/>
            <person name="Xu H."/>
            <person name="Wei S."/>
            <person name="He X."/>
            <person name="Fang L."/>
            <person name="Zhang Z."/>
            <person name="Zhang Y."/>
            <person name="Huang X."/>
            <person name="Su Z."/>
            <person name="Tong W."/>
            <person name="Li J."/>
            <person name="Tong Z."/>
            <person name="Li S."/>
            <person name="Ye J."/>
            <person name="Wang L."/>
            <person name="Fang L."/>
            <person name="Lei T."/>
            <person name="Chen C."/>
            <person name="Chen H."/>
            <person name="Xu Z."/>
            <person name="Li H."/>
            <person name="Huang H."/>
            <person name="Zhang F."/>
            <person name="Xu H."/>
            <person name="Li N."/>
            <person name="Zhao C."/>
            <person name="Li S."/>
            <person name="Dong L."/>
            <person name="Huang Y."/>
            <person name="Li L."/>
            <person name="Xi Y."/>
            <person name="Qi Q."/>
            <person name="Li W."/>
            <person name="Zhang B."/>
            <person name="Hu W."/>
            <person name="Zhang Y."/>
            <person name="Tian X."/>
            <person name="Jiao Y."/>
            <person name="Liang X."/>
            <person name="Jin J."/>
            <person name="Gao L."/>
            <person name="Zheng W."/>
            <person name="Hao B."/>
            <person name="Liu S."/>
            <person name="Wang W."/>
            <person name="Yuan L."/>
            <person name="Cao M."/>
            <person name="McDermott J."/>
            <person name="Samudrala R."/>
            <person name="Wang J."/>
            <person name="Wong G.K."/>
            <person name="Yang H."/>
        </authorList>
    </citation>
    <scope>NUCLEOTIDE SEQUENCE [LARGE SCALE GENOMIC DNA]</scope>
</reference>
<proteinExistence type="predicted"/>
<name>B9FMB7_ORYSJ</name>
<organism evidence="1">
    <name type="scientific">Oryza sativa subsp. japonica</name>
    <name type="common">Rice</name>
    <dbReference type="NCBI Taxonomy" id="39947"/>
    <lineage>
        <taxon>Eukaryota</taxon>
        <taxon>Viridiplantae</taxon>
        <taxon>Streptophyta</taxon>
        <taxon>Embryophyta</taxon>
        <taxon>Tracheophyta</taxon>
        <taxon>Spermatophyta</taxon>
        <taxon>Magnoliopsida</taxon>
        <taxon>Liliopsida</taxon>
        <taxon>Poales</taxon>
        <taxon>Poaceae</taxon>
        <taxon>BOP clade</taxon>
        <taxon>Oryzoideae</taxon>
        <taxon>Oryzeae</taxon>
        <taxon>Oryzinae</taxon>
        <taxon>Oryza</taxon>
        <taxon>Oryza sativa</taxon>
    </lineage>
</organism>
<dbReference type="Proteomes" id="UP000007752">
    <property type="component" value="Chromosome 5"/>
</dbReference>
<accession>B9FMB7</accession>
<dbReference type="AlphaFoldDB" id="B9FMB7"/>
<dbReference type="EMBL" id="CM000142">
    <property type="protein sequence ID" value="EEE62246.1"/>
    <property type="molecule type" value="Genomic_DNA"/>
</dbReference>
<gene>
    <name evidence="1" type="ORF">OsJ_17033</name>
</gene>
<evidence type="ECO:0000313" key="1">
    <source>
        <dbReference type="EMBL" id="EEE62246.1"/>
    </source>
</evidence>
<reference evidence="1" key="2">
    <citation type="submission" date="2008-12" db="EMBL/GenBank/DDBJ databases">
        <title>Improved gene annotation of the rice (Oryza sativa) genomes.</title>
        <authorList>
            <person name="Wang J."/>
            <person name="Li R."/>
            <person name="Fan W."/>
            <person name="Huang Q."/>
            <person name="Zhang J."/>
            <person name="Zhou Y."/>
            <person name="Hu Y."/>
            <person name="Zi S."/>
            <person name="Li J."/>
            <person name="Ni P."/>
            <person name="Zheng H."/>
            <person name="Zhang Y."/>
            <person name="Zhao M."/>
            <person name="Hao Q."/>
            <person name="McDermott J."/>
            <person name="Samudrala R."/>
            <person name="Kristiansen K."/>
            <person name="Wong G.K.-S."/>
        </authorList>
    </citation>
    <scope>NUCLEOTIDE SEQUENCE</scope>
</reference>
<dbReference type="PROSITE" id="PS51257">
    <property type="entry name" value="PROKAR_LIPOPROTEIN"/>
    <property type="match status" value="1"/>
</dbReference>
<protein>
    <submittedName>
        <fullName evidence="1">Uncharacterized protein</fullName>
    </submittedName>
</protein>